<dbReference type="InterPro" id="IPR051923">
    <property type="entry name" value="Glycosyl_Hydrolase_39"/>
</dbReference>
<dbReference type="OrthoDB" id="9776971at2"/>
<dbReference type="AlphaFoldDB" id="H9UIG6"/>
<dbReference type="eggNOG" id="COG3664">
    <property type="taxonomic scope" value="Bacteria"/>
</dbReference>
<evidence type="ECO:0000313" key="1">
    <source>
        <dbReference type="EMBL" id="AFG37309.1"/>
    </source>
</evidence>
<evidence type="ECO:0008006" key="3">
    <source>
        <dbReference type="Google" id="ProtNLM"/>
    </source>
</evidence>
<dbReference type="PANTHER" id="PTHR12631">
    <property type="entry name" value="ALPHA-L-IDURONIDASE"/>
    <property type="match status" value="1"/>
</dbReference>
<gene>
    <name evidence="1" type="ordered locus">Spiaf_1232</name>
</gene>
<dbReference type="PANTHER" id="PTHR12631:SF10">
    <property type="entry name" value="BETA-XYLOSIDASE-LIKE PROTEIN-RELATED"/>
    <property type="match status" value="1"/>
</dbReference>
<sequence>MKLCLGIILVCLSVLGCESVVQSTRTDDTPAHTRSTSLGINIHWDFADEAWLEEVFADLVDMNVGMVRIDWEWRRVEYEQGSYDWSIKDTLMQLAYQYGLDIYPMVLYPPEWAQAQPPEPGHYSAHPATEHYQAYSDFVMASIDRFGPEGDAPGDFRPITHWEIWNEPNTAYFWSPEPDHAAYAELLKTTAADIRAAHPDIIIVHGGLATADFVWMNEAYGGKGETDLAYAAAFDVLSVHPYFIAMDGPDAGPRAPGAIDDDNPDFAAIGFIGSIEDPGYYPKVYNLRNLMSLRDPQPDKPIWITEVGFFVGEDHPAAATAEQHAALLQETIDYTFENFGSTPYRDHEHVVGVDKLFWFNYEDYGSDTDVGSWGLITQDGTRRPAFDIFEQLLQR</sequence>
<proteinExistence type="predicted"/>
<dbReference type="GO" id="GO:0004553">
    <property type="term" value="F:hydrolase activity, hydrolyzing O-glycosyl compounds"/>
    <property type="evidence" value="ECO:0007669"/>
    <property type="project" value="TreeGrafter"/>
</dbReference>
<dbReference type="Gene3D" id="3.20.20.80">
    <property type="entry name" value="Glycosidases"/>
    <property type="match status" value="1"/>
</dbReference>
<dbReference type="PROSITE" id="PS51257">
    <property type="entry name" value="PROKAR_LIPOPROTEIN"/>
    <property type="match status" value="1"/>
</dbReference>
<dbReference type="InterPro" id="IPR017853">
    <property type="entry name" value="GH"/>
</dbReference>
<protein>
    <recommendedName>
        <fullName evidence="3">Glycoside hydrolase family 5 domain-containing protein</fullName>
    </recommendedName>
</protein>
<name>H9UIG6_SPIAZ</name>
<dbReference type="RefSeq" id="WP_014455298.1">
    <property type="nucleotide sequence ID" value="NC_017098.1"/>
</dbReference>
<dbReference type="STRING" id="889378.Spiaf_1232"/>
<dbReference type="PATRIC" id="fig|889378.3.peg.1232"/>
<dbReference type="SUPFAM" id="SSF51445">
    <property type="entry name" value="(Trans)glycosidases"/>
    <property type="match status" value="1"/>
</dbReference>
<dbReference type="HOGENOM" id="CLU_041401_2_1_12"/>
<dbReference type="KEGG" id="sfc:Spiaf_1232"/>
<organism evidence="1 2">
    <name type="scientific">Spirochaeta africana (strain ATCC 700263 / DSM 8902 / Z-7692)</name>
    <dbReference type="NCBI Taxonomy" id="889378"/>
    <lineage>
        <taxon>Bacteria</taxon>
        <taxon>Pseudomonadati</taxon>
        <taxon>Spirochaetota</taxon>
        <taxon>Spirochaetia</taxon>
        <taxon>Spirochaetales</taxon>
        <taxon>Spirochaetaceae</taxon>
        <taxon>Spirochaeta</taxon>
    </lineage>
</organism>
<reference evidence="2" key="1">
    <citation type="journal article" date="2013" name="Stand. Genomic Sci.">
        <title>Complete genome sequence of the halophilic bacterium Spirochaeta africana type strain (Z-7692(T)) from the alkaline Lake Magadi in the East African Rift.</title>
        <authorList>
            <person name="Liolos K."/>
            <person name="Abt B."/>
            <person name="Scheuner C."/>
            <person name="Teshima H."/>
            <person name="Held B."/>
            <person name="Lapidus A."/>
            <person name="Nolan M."/>
            <person name="Lucas S."/>
            <person name="Deshpande S."/>
            <person name="Cheng J.F."/>
            <person name="Tapia R."/>
            <person name="Goodwin L.A."/>
            <person name="Pitluck S."/>
            <person name="Pagani I."/>
            <person name="Ivanova N."/>
            <person name="Mavromatis K."/>
            <person name="Mikhailova N."/>
            <person name="Huntemann M."/>
            <person name="Pati A."/>
            <person name="Chen A."/>
            <person name="Palaniappan K."/>
            <person name="Land M."/>
            <person name="Rohde M."/>
            <person name="Tindall B.J."/>
            <person name="Detter J.C."/>
            <person name="Goker M."/>
            <person name="Bristow J."/>
            <person name="Eisen J.A."/>
            <person name="Markowitz V."/>
            <person name="Hugenholtz P."/>
            <person name="Woyke T."/>
            <person name="Klenk H.P."/>
            <person name="Kyrpides N.C."/>
        </authorList>
    </citation>
    <scope>NUCLEOTIDE SEQUENCE</scope>
    <source>
        <strain evidence="2">ATCC 700263 / DSM 8902 / Z-7692</strain>
    </source>
</reference>
<dbReference type="EMBL" id="CP003282">
    <property type="protein sequence ID" value="AFG37309.1"/>
    <property type="molecule type" value="Genomic_DNA"/>
</dbReference>
<accession>H9UIG6</accession>
<dbReference type="Proteomes" id="UP000007383">
    <property type="component" value="Chromosome"/>
</dbReference>
<keyword evidence="2" id="KW-1185">Reference proteome</keyword>
<evidence type="ECO:0000313" key="2">
    <source>
        <dbReference type="Proteomes" id="UP000007383"/>
    </source>
</evidence>